<dbReference type="GO" id="GO:1903724">
    <property type="term" value="P:positive regulation of centriole elongation"/>
    <property type="evidence" value="ECO:0007669"/>
    <property type="project" value="TreeGrafter"/>
</dbReference>
<dbReference type="EMBL" id="CAKOFQ010007281">
    <property type="protein sequence ID" value="CAH1997256.1"/>
    <property type="molecule type" value="Genomic_DNA"/>
</dbReference>
<dbReference type="PANTHER" id="PTHR21574">
    <property type="entry name" value="CENTROSOMAL PROTEIN OF 120 KDA"/>
    <property type="match status" value="1"/>
</dbReference>
<evidence type="ECO:0000256" key="1">
    <source>
        <dbReference type="SAM" id="Coils"/>
    </source>
</evidence>
<feature type="domain" description="DUF3668" evidence="3">
    <location>
        <begin position="190"/>
        <end position="312"/>
    </location>
</feature>
<dbReference type="InterPro" id="IPR039893">
    <property type="entry name" value="CEP120-like"/>
</dbReference>
<evidence type="ECO:0000313" key="4">
    <source>
        <dbReference type="EMBL" id="CAH1997256.1"/>
    </source>
</evidence>
<gene>
    <name evidence="4" type="ORF">ACAOBT_LOCUS23641</name>
</gene>
<organism evidence="4 5">
    <name type="scientific">Acanthoscelides obtectus</name>
    <name type="common">Bean weevil</name>
    <name type="synonym">Bruchus obtectus</name>
    <dbReference type="NCBI Taxonomy" id="200917"/>
    <lineage>
        <taxon>Eukaryota</taxon>
        <taxon>Metazoa</taxon>
        <taxon>Ecdysozoa</taxon>
        <taxon>Arthropoda</taxon>
        <taxon>Hexapoda</taxon>
        <taxon>Insecta</taxon>
        <taxon>Pterygota</taxon>
        <taxon>Neoptera</taxon>
        <taxon>Endopterygota</taxon>
        <taxon>Coleoptera</taxon>
        <taxon>Polyphaga</taxon>
        <taxon>Cucujiformia</taxon>
        <taxon>Chrysomeloidea</taxon>
        <taxon>Chrysomelidae</taxon>
        <taxon>Bruchinae</taxon>
        <taxon>Bruchini</taxon>
        <taxon>Acanthoscelides</taxon>
    </lineage>
</organism>
<keyword evidence="5" id="KW-1185">Reference proteome</keyword>
<dbReference type="GO" id="GO:0005813">
    <property type="term" value="C:centrosome"/>
    <property type="evidence" value="ECO:0007669"/>
    <property type="project" value="TreeGrafter"/>
</dbReference>
<sequence length="807" mass="93297">MFTIEFSIVSQWCFGFCFSVVTRMSSDSKVETMSTSNSSEGNRSTLESDKISAEECPPFNTELVWEIDKKELRKIRSANQPLRVECITTDAHNRRERVGFALLSLRSAQIIPQKQADEPTKYSWYKLIGCQTDKKKFHPELYMSLALRDHLPSEVETAAFPAGAMPYISEEDNNAPQEVSSIFPIKYFHDGHIQVGDEGKTCSNYFLNILVKEAANLDTLLPEVLVFQQLKDKYYLSFKMLGISIKTKPFKKELHNSIVLNEKIVVNLMSEKDILEEFFREQGVTIIFQYGQDKLGITSMDLDDIFQQKSQRCFFKFPSPNGMIPFGSTDKSPYIELLIWMEEKGCEASEEEDIQKPKIKTIFSNAEKKPDQAEGQVIGVYILDKLEKADLKSLSDNDVTEEDIVQKPFITKSVDTVIKNVPLSPKRPGPFDPYQKYVTQITLKSIIWTIPPPDTKIMFKFLHPKAASCISVFTEISNEVDGHIPLNNLEVKIGYISTPEKIKKLLTVWTPRLLLTDEFEVSLCEEYQFNIDCIDDTLEYDITLRASRNYEPMAKINVYVSLKYFDLDDVDQFEHLYLLPIIIDEIISAKEVSDIEKWKAQEKARFEASLEIIKQEEIRALGEEWKAKKDDLEDKLNAQMDKCRKLQEDLKKKLISLKTDRSLVKQHNYNQLYENIFIENWRRFSNDNTKELIETLSRSERDNELLKQMADDLRENLANMEKTSLTKKQTTNLLEELKTLEQKFEETQSAKSYFKDQWKKACDEIHDLKTEDIQIMQIQIKQSKEELNRIGIKEGEGDESSASDSSG</sequence>
<dbReference type="Proteomes" id="UP001152888">
    <property type="component" value="Unassembled WGS sequence"/>
</dbReference>
<dbReference type="AlphaFoldDB" id="A0A9P0PSJ6"/>
<dbReference type="PANTHER" id="PTHR21574:SF0">
    <property type="entry name" value="CENTROSOMAL PROTEIN OF 120 KDA"/>
    <property type="match status" value="1"/>
</dbReference>
<feature type="compositionally biased region" description="Polar residues" evidence="2">
    <location>
        <begin position="31"/>
        <end position="45"/>
    </location>
</feature>
<dbReference type="OrthoDB" id="332250at2759"/>
<dbReference type="Gene3D" id="2.60.40.150">
    <property type="entry name" value="C2 domain"/>
    <property type="match status" value="1"/>
</dbReference>
<accession>A0A9P0PSJ6</accession>
<dbReference type="InterPro" id="IPR035892">
    <property type="entry name" value="C2_domain_sf"/>
</dbReference>
<protein>
    <recommendedName>
        <fullName evidence="3">DUF3668 domain-containing protein</fullName>
    </recommendedName>
</protein>
<feature type="region of interest" description="Disordered" evidence="2">
    <location>
        <begin position="31"/>
        <end position="51"/>
    </location>
</feature>
<evidence type="ECO:0000313" key="5">
    <source>
        <dbReference type="Proteomes" id="UP001152888"/>
    </source>
</evidence>
<proteinExistence type="predicted"/>
<feature type="coiled-coil region" evidence="1">
    <location>
        <begin position="696"/>
        <end position="750"/>
    </location>
</feature>
<reference evidence="4" key="1">
    <citation type="submission" date="2022-03" db="EMBL/GenBank/DDBJ databases">
        <authorList>
            <person name="Sayadi A."/>
        </authorList>
    </citation>
    <scope>NUCLEOTIDE SEQUENCE</scope>
</reference>
<evidence type="ECO:0000259" key="3">
    <source>
        <dbReference type="Pfam" id="PF12416"/>
    </source>
</evidence>
<dbReference type="Pfam" id="PF12416">
    <property type="entry name" value="DUF3668"/>
    <property type="match status" value="1"/>
</dbReference>
<keyword evidence="1" id="KW-0175">Coiled coil</keyword>
<name>A0A9P0PSJ6_ACAOB</name>
<dbReference type="InterPro" id="IPR022136">
    <property type="entry name" value="DUF3668"/>
</dbReference>
<comment type="caution">
    <text evidence="4">The sequence shown here is derived from an EMBL/GenBank/DDBJ whole genome shotgun (WGS) entry which is preliminary data.</text>
</comment>
<evidence type="ECO:0000256" key="2">
    <source>
        <dbReference type="SAM" id="MobiDB-lite"/>
    </source>
</evidence>
<feature type="coiled-coil region" evidence="1">
    <location>
        <begin position="615"/>
        <end position="653"/>
    </location>
</feature>